<dbReference type="OrthoDB" id="2286242at2759"/>
<dbReference type="Proteomes" id="UP000499080">
    <property type="component" value="Unassembled WGS sequence"/>
</dbReference>
<dbReference type="Gene3D" id="3.10.10.10">
    <property type="entry name" value="HIV Type 1 Reverse Transcriptase, subunit A, domain 1"/>
    <property type="match status" value="1"/>
</dbReference>
<dbReference type="SUPFAM" id="SSF56672">
    <property type="entry name" value="DNA/RNA polymerases"/>
    <property type="match status" value="1"/>
</dbReference>
<name>A0A4Y2C3Q7_ARAVE</name>
<dbReference type="EMBL" id="BGPR01000142">
    <property type="protein sequence ID" value="GBL98779.1"/>
    <property type="molecule type" value="Genomic_DNA"/>
</dbReference>
<dbReference type="GO" id="GO:0071897">
    <property type="term" value="P:DNA biosynthetic process"/>
    <property type="evidence" value="ECO:0007669"/>
    <property type="project" value="UniProtKB-ARBA"/>
</dbReference>
<dbReference type="AlphaFoldDB" id="A0A4Y2C3Q7"/>
<gene>
    <name evidence="1" type="ORF">AVEN_8660_1</name>
</gene>
<evidence type="ECO:0000313" key="1">
    <source>
        <dbReference type="EMBL" id="GBL98779.1"/>
    </source>
</evidence>
<accession>A0A4Y2C3Q7</accession>
<dbReference type="PANTHER" id="PTHR37984:SF7">
    <property type="entry name" value="INTEGRASE CATALYTIC DOMAIN-CONTAINING PROTEIN"/>
    <property type="match status" value="1"/>
</dbReference>
<evidence type="ECO:0000313" key="2">
    <source>
        <dbReference type="Proteomes" id="UP000499080"/>
    </source>
</evidence>
<dbReference type="InterPro" id="IPR043502">
    <property type="entry name" value="DNA/RNA_pol_sf"/>
</dbReference>
<organism evidence="1 2">
    <name type="scientific">Araneus ventricosus</name>
    <name type="common">Orbweaver spider</name>
    <name type="synonym">Epeira ventricosa</name>
    <dbReference type="NCBI Taxonomy" id="182803"/>
    <lineage>
        <taxon>Eukaryota</taxon>
        <taxon>Metazoa</taxon>
        <taxon>Ecdysozoa</taxon>
        <taxon>Arthropoda</taxon>
        <taxon>Chelicerata</taxon>
        <taxon>Arachnida</taxon>
        <taxon>Araneae</taxon>
        <taxon>Araneomorphae</taxon>
        <taxon>Entelegynae</taxon>
        <taxon>Araneoidea</taxon>
        <taxon>Araneidae</taxon>
        <taxon>Araneus</taxon>
    </lineage>
</organism>
<comment type="caution">
    <text evidence="1">The sequence shown here is derived from an EMBL/GenBank/DDBJ whole genome shotgun (WGS) entry which is preliminary data.</text>
</comment>
<dbReference type="PANTHER" id="PTHR37984">
    <property type="entry name" value="PROTEIN CBG26694"/>
    <property type="match status" value="1"/>
</dbReference>
<reference evidence="1 2" key="1">
    <citation type="journal article" date="2019" name="Sci. Rep.">
        <title>Orb-weaving spider Araneus ventricosus genome elucidates the spidroin gene catalogue.</title>
        <authorList>
            <person name="Kono N."/>
            <person name="Nakamura H."/>
            <person name="Ohtoshi R."/>
            <person name="Moran D.A.P."/>
            <person name="Shinohara A."/>
            <person name="Yoshida Y."/>
            <person name="Fujiwara M."/>
            <person name="Mori M."/>
            <person name="Tomita M."/>
            <person name="Arakawa K."/>
        </authorList>
    </citation>
    <scope>NUCLEOTIDE SEQUENCE [LARGE SCALE GENOMIC DNA]</scope>
</reference>
<keyword evidence="2" id="KW-1185">Reference proteome</keyword>
<protein>
    <submittedName>
        <fullName evidence="1">Uncharacterized protein</fullName>
    </submittedName>
</protein>
<proteinExistence type="predicted"/>
<dbReference type="InterPro" id="IPR043128">
    <property type="entry name" value="Rev_trsase/Diguanyl_cyclase"/>
</dbReference>
<dbReference type="InterPro" id="IPR050951">
    <property type="entry name" value="Retrovirus_Pol_polyprotein"/>
</dbReference>
<dbReference type="Gene3D" id="3.30.70.270">
    <property type="match status" value="1"/>
</dbReference>
<sequence length="195" mass="21902">MSDVKRKRNVLNVKQKLETHKKLDNGESARTDAEDVLNEGNKISHSAALQSVETLLDYMGQRGFDYGDITVFHLEPGKVLSVHYVGIVNHPRIVPQAILKHLKETLTNLECKDIISKVNTLTDWVNNLVIVEKSNGKLPISLDPRNLNKAIKRENHIMPSSDEIISQLEAKKSFSVLDLKEGFGQIPLDEQSAEL</sequence>